<feature type="chain" id="PRO_5043448951" evidence="1">
    <location>
        <begin position="39"/>
        <end position="100"/>
    </location>
</feature>
<sequence>MDDRRGAPRRPPPRATTAPHLGAFSLLLTLVALHATFCLHVCMSKNQKVGVAPIEDKMRESRLQWFGHVRRDRVMHVSDVLRCVEKRQRREGDRGRPKQT</sequence>
<keyword evidence="1" id="KW-0732">Signal</keyword>
<dbReference type="AlphaFoldDB" id="A0AAV0F112"/>
<dbReference type="Proteomes" id="UP001152523">
    <property type="component" value="Unassembled WGS sequence"/>
</dbReference>
<evidence type="ECO:0000313" key="2">
    <source>
        <dbReference type="EMBL" id="CAH9129171.1"/>
    </source>
</evidence>
<name>A0AAV0F112_9ASTE</name>
<evidence type="ECO:0000313" key="3">
    <source>
        <dbReference type="Proteomes" id="UP001152523"/>
    </source>
</evidence>
<reference evidence="2" key="1">
    <citation type="submission" date="2022-07" db="EMBL/GenBank/DDBJ databases">
        <authorList>
            <person name="Macas J."/>
            <person name="Novak P."/>
            <person name="Neumann P."/>
        </authorList>
    </citation>
    <scope>NUCLEOTIDE SEQUENCE</scope>
</reference>
<accession>A0AAV0F112</accession>
<organism evidence="2 3">
    <name type="scientific">Cuscuta epithymum</name>
    <dbReference type="NCBI Taxonomy" id="186058"/>
    <lineage>
        <taxon>Eukaryota</taxon>
        <taxon>Viridiplantae</taxon>
        <taxon>Streptophyta</taxon>
        <taxon>Embryophyta</taxon>
        <taxon>Tracheophyta</taxon>
        <taxon>Spermatophyta</taxon>
        <taxon>Magnoliopsida</taxon>
        <taxon>eudicotyledons</taxon>
        <taxon>Gunneridae</taxon>
        <taxon>Pentapetalae</taxon>
        <taxon>asterids</taxon>
        <taxon>lamiids</taxon>
        <taxon>Solanales</taxon>
        <taxon>Convolvulaceae</taxon>
        <taxon>Cuscuteae</taxon>
        <taxon>Cuscuta</taxon>
        <taxon>Cuscuta subgen. Cuscuta</taxon>
    </lineage>
</organism>
<proteinExistence type="predicted"/>
<comment type="caution">
    <text evidence="2">The sequence shown here is derived from an EMBL/GenBank/DDBJ whole genome shotgun (WGS) entry which is preliminary data.</text>
</comment>
<keyword evidence="3" id="KW-1185">Reference proteome</keyword>
<gene>
    <name evidence="2" type="ORF">CEPIT_LOCUS29637</name>
</gene>
<feature type="signal peptide" evidence="1">
    <location>
        <begin position="1"/>
        <end position="38"/>
    </location>
</feature>
<dbReference type="EMBL" id="CAMAPF010000955">
    <property type="protein sequence ID" value="CAH9129171.1"/>
    <property type="molecule type" value="Genomic_DNA"/>
</dbReference>
<evidence type="ECO:0000256" key="1">
    <source>
        <dbReference type="SAM" id="SignalP"/>
    </source>
</evidence>
<protein>
    <submittedName>
        <fullName evidence="2">Uncharacterized protein</fullName>
    </submittedName>
</protein>